<keyword evidence="3" id="KW-0804">Transcription</keyword>
<evidence type="ECO:0000256" key="1">
    <source>
        <dbReference type="ARBA" id="ARBA00023015"/>
    </source>
</evidence>
<protein>
    <submittedName>
        <fullName evidence="5">LacI family transcriptional regulator</fullName>
    </submittedName>
</protein>
<feature type="domain" description="HTH lacI-type" evidence="4">
    <location>
        <begin position="5"/>
        <end position="59"/>
    </location>
</feature>
<evidence type="ECO:0000313" key="5">
    <source>
        <dbReference type="EMBL" id="TXN29477.1"/>
    </source>
</evidence>
<gene>
    <name evidence="5" type="ORF">FVP33_15050</name>
</gene>
<evidence type="ECO:0000256" key="3">
    <source>
        <dbReference type="ARBA" id="ARBA00023163"/>
    </source>
</evidence>
<proteinExistence type="predicted"/>
<dbReference type="AlphaFoldDB" id="A0A5C8UPN2"/>
<dbReference type="PROSITE" id="PS50932">
    <property type="entry name" value="HTH_LACI_2"/>
    <property type="match status" value="1"/>
</dbReference>
<evidence type="ECO:0000313" key="6">
    <source>
        <dbReference type="Proteomes" id="UP000321379"/>
    </source>
</evidence>
<dbReference type="InterPro" id="IPR010982">
    <property type="entry name" value="Lambda_DNA-bd_dom_sf"/>
</dbReference>
<dbReference type="InterPro" id="IPR046335">
    <property type="entry name" value="LacI/GalR-like_sensor"/>
</dbReference>
<evidence type="ECO:0000259" key="4">
    <source>
        <dbReference type="PROSITE" id="PS50932"/>
    </source>
</evidence>
<dbReference type="Pfam" id="PF13377">
    <property type="entry name" value="Peripla_BP_3"/>
    <property type="match status" value="1"/>
</dbReference>
<dbReference type="SUPFAM" id="SSF47413">
    <property type="entry name" value="lambda repressor-like DNA-binding domains"/>
    <property type="match status" value="1"/>
</dbReference>
<dbReference type="PANTHER" id="PTHR30146">
    <property type="entry name" value="LACI-RELATED TRANSCRIPTIONAL REPRESSOR"/>
    <property type="match status" value="1"/>
</dbReference>
<comment type="caution">
    <text evidence="5">The sequence shown here is derived from an EMBL/GenBank/DDBJ whole genome shotgun (WGS) entry which is preliminary data.</text>
</comment>
<dbReference type="Proteomes" id="UP000321379">
    <property type="component" value="Unassembled WGS sequence"/>
</dbReference>
<dbReference type="InterPro" id="IPR028082">
    <property type="entry name" value="Peripla_BP_I"/>
</dbReference>
<dbReference type="GO" id="GO:0000976">
    <property type="term" value="F:transcription cis-regulatory region binding"/>
    <property type="evidence" value="ECO:0007669"/>
    <property type="project" value="TreeGrafter"/>
</dbReference>
<dbReference type="Gene3D" id="3.40.50.2300">
    <property type="match status" value="2"/>
</dbReference>
<name>A0A5C8UPN2_9MICO</name>
<organism evidence="5 6">
    <name type="scientific">Lacisediminihabitans profunda</name>
    <dbReference type="NCBI Taxonomy" id="2594790"/>
    <lineage>
        <taxon>Bacteria</taxon>
        <taxon>Bacillati</taxon>
        <taxon>Actinomycetota</taxon>
        <taxon>Actinomycetes</taxon>
        <taxon>Micrococcales</taxon>
        <taxon>Microbacteriaceae</taxon>
        <taxon>Lacisediminihabitans</taxon>
    </lineage>
</organism>
<sequence length="336" mass="36138">MRANVGIRDVAQSAGVSVGTVSNVLNHPDQVSSKTLARVQQTMQALGFVRNDLARQLRMGRGTAIGFVAVNIANPFFADLAHELEAAAEEVGHTVVLGSSDQNAAREQRYIDLFDEQRVRGLLIVPQHGLTPRLSRLRASGTPVVLFDGNIDSDEVCSVGLDGAAGGYIAVRHLVETGRRRLVVAGGPLSQIGDRVSGAARAAQETPGVTLSIIETQDLTVEEGRHVAERILALREEDRPDAVFAANDLLAIGLIQTLVLDRTLSVPRDIAIVGYDDIDFASSTVVPLSTIRQPRESLARAALELLEQEVAGDENHKHGRHLLQPELIVRASSMVQ</sequence>
<keyword evidence="2" id="KW-0238">DNA-binding</keyword>
<evidence type="ECO:0000256" key="2">
    <source>
        <dbReference type="ARBA" id="ARBA00023125"/>
    </source>
</evidence>
<dbReference type="InterPro" id="IPR000843">
    <property type="entry name" value="HTH_LacI"/>
</dbReference>
<reference evidence="5 6" key="1">
    <citation type="submission" date="2019-08" db="EMBL/GenBank/DDBJ databases">
        <title>Bacterial whole genome sequence for Glaciihabitans sp. CHu50b-6-2.</title>
        <authorList>
            <person name="Jin L."/>
        </authorList>
    </citation>
    <scope>NUCLEOTIDE SEQUENCE [LARGE SCALE GENOMIC DNA]</scope>
    <source>
        <strain evidence="5 6">CHu50b-6-2</strain>
    </source>
</reference>
<dbReference type="GO" id="GO:0003700">
    <property type="term" value="F:DNA-binding transcription factor activity"/>
    <property type="evidence" value="ECO:0007669"/>
    <property type="project" value="TreeGrafter"/>
</dbReference>
<keyword evidence="6" id="KW-1185">Reference proteome</keyword>
<dbReference type="PROSITE" id="PS00356">
    <property type="entry name" value="HTH_LACI_1"/>
    <property type="match status" value="1"/>
</dbReference>
<dbReference type="PANTHER" id="PTHR30146:SF109">
    <property type="entry name" value="HTH-TYPE TRANSCRIPTIONAL REGULATOR GALS"/>
    <property type="match status" value="1"/>
</dbReference>
<dbReference type="SMART" id="SM00354">
    <property type="entry name" value="HTH_LACI"/>
    <property type="match status" value="1"/>
</dbReference>
<dbReference type="RefSeq" id="WP_147784493.1">
    <property type="nucleotide sequence ID" value="NZ_VRMG01000009.1"/>
</dbReference>
<dbReference type="Pfam" id="PF00356">
    <property type="entry name" value="LacI"/>
    <property type="match status" value="1"/>
</dbReference>
<dbReference type="EMBL" id="VRMG01000009">
    <property type="protein sequence ID" value="TXN29477.1"/>
    <property type="molecule type" value="Genomic_DNA"/>
</dbReference>
<dbReference type="CDD" id="cd01392">
    <property type="entry name" value="HTH_LacI"/>
    <property type="match status" value="1"/>
</dbReference>
<dbReference type="Gene3D" id="1.10.260.40">
    <property type="entry name" value="lambda repressor-like DNA-binding domains"/>
    <property type="match status" value="1"/>
</dbReference>
<dbReference type="SUPFAM" id="SSF53822">
    <property type="entry name" value="Periplasmic binding protein-like I"/>
    <property type="match status" value="1"/>
</dbReference>
<keyword evidence="1" id="KW-0805">Transcription regulation</keyword>
<accession>A0A5C8UPN2</accession>